<proteinExistence type="inferred from homology"/>
<dbReference type="GO" id="GO:0005743">
    <property type="term" value="C:mitochondrial inner membrane"/>
    <property type="evidence" value="ECO:0007669"/>
    <property type="project" value="UniProtKB-SubCell"/>
</dbReference>
<dbReference type="GO" id="GO:0008121">
    <property type="term" value="F:quinol-cytochrome-c reductase activity"/>
    <property type="evidence" value="ECO:0007669"/>
    <property type="project" value="UniProtKB-EC"/>
</dbReference>
<evidence type="ECO:0000256" key="4">
    <source>
        <dbReference type="ARBA" id="ARBA00022448"/>
    </source>
</evidence>
<dbReference type="GO" id="GO:0046872">
    <property type="term" value="F:metal ion binding"/>
    <property type="evidence" value="ECO:0007669"/>
    <property type="project" value="UniProtKB-KW"/>
</dbReference>
<keyword evidence="8 17" id="KW-0479">Metal-binding</keyword>
<accession>A0A0D0C034</accession>
<dbReference type="PROSITE" id="PS51007">
    <property type="entry name" value="CYTC"/>
    <property type="match status" value="1"/>
</dbReference>
<evidence type="ECO:0000256" key="16">
    <source>
        <dbReference type="ARBA" id="ARBA00029351"/>
    </source>
</evidence>
<sequence>MLSRLPSGALKQASSVAKLSSNSLVSSSRSASVRFASSSSSSSSNAFQTFMNSRITLASATLFTAGTVAWYAHLYGTLPFIGEVHASHASDEGLHPVAYPWPHKGFFDSFDHASIRRGYQVYREVCAACHSLDRIAWRNLVGVSHTADEARALAEEVEYTDGPNDEGEMFQRPGKLSDYMPAPYPNEEAARAGNAGALPPDLSLIVKARHGAADYIFSLLTGYVDPPAGVEVREGMNYNPFFPGGALSMARVLFDGLVEYEDGTPATTSQMAKDVATFLNWAAEPEHDERKKTGIKAVILFSTLFALSVYTKRFKWGPIKNRKIQYNPPADRSGH</sequence>
<evidence type="ECO:0000256" key="7">
    <source>
        <dbReference type="ARBA" id="ARBA00022692"/>
    </source>
</evidence>
<dbReference type="PANTHER" id="PTHR10266">
    <property type="entry name" value="CYTOCHROME C1"/>
    <property type="match status" value="1"/>
</dbReference>
<feature type="binding site" description="covalent" evidence="17">
    <location>
        <position position="126"/>
    </location>
    <ligand>
        <name>heme c</name>
        <dbReference type="ChEBI" id="CHEBI:61717"/>
    </ligand>
</feature>
<evidence type="ECO:0000256" key="8">
    <source>
        <dbReference type="ARBA" id="ARBA00022723"/>
    </source>
</evidence>
<evidence type="ECO:0000256" key="6">
    <source>
        <dbReference type="ARBA" id="ARBA00022660"/>
    </source>
</evidence>
<dbReference type="InterPro" id="IPR009056">
    <property type="entry name" value="Cyt_c-like_dom"/>
</dbReference>
<evidence type="ECO:0000256" key="12">
    <source>
        <dbReference type="ARBA" id="ARBA00022989"/>
    </source>
</evidence>
<feature type="domain" description="Cytochrome c" evidence="18">
    <location>
        <begin position="113"/>
        <end position="283"/>
    </location>
</feature>
<dbReference type="InterPro" id="IPR002326">
    <property type="entry name" value="Cyt_c1"/>
</dbReference>
<evidence type="ECO:0000256" key="17">
    <source>
        <dbReference type="PIRSR" id="PIRSR602326-1"/>
    </source>
</evidence>
<keyword evidence="15" id="KW-0472">Membrane</keyword>
<feature type="binding site" description="covalent" evidence="17">
    <location>
        <position position="130"/>
    </location>
    <ligand>
        <name>heme c</name>
        <dbReference type="ChEBI" id="CHEBI:61717"/>
    </ligand>
</feature>
<dbReference type="FunFam" id="1.10.760.10:FF:000002">
    <property type="entry name" value="Cytochrome c1, heme protein"/>
    <property type="match status" value="1"/>
</dbReference>
<dbReference type="EC" id="7.1.1.8" evidence="3"/>
<keyword evidence="7" id="KW-0812">Transmembrane</keyword>
<dbReference type="SUPFAM" id="SSF81496">
    <property type="entry name" value="Cytochrome c1 subunit of cytochrome bc1 complex (Ubiquinol-cytochrome c reductase), transmembrane anchor"/>
    <property type="match status" value="1"/>
</dbReference>
<keyword evidence="6" id="KW-0679">Respiratory chain</keyword>
<keyword evidence="9" id="KW-0999">Mitochondrion inner membrane</keyword>
<reference evidence="19 20" key="1">
    <citation type="submission" date="2014-04" db="EMBL/GenBank/DDBJ databases">
        <title>Evolutionary Origins and Diversification of the Mycorrhizal Mutualists.</title>
        <authorList>
            <consortium name="DOE Joint Genome Institute"/>
            <consortium name="Mycorrhizal Genomics Consortium"/>
            <person name="Kohler A."/>
            <person name="Kuo A."/>
            <person name="Nagy L.G."/>
            <person name="Floudas D."/>
            <person name="Copeland A."/>
            <person name="Barry K.W."/>
            <person name="Cichocki N."/>
            <person name="Veneault-Fourrey C."/>
            <person name="LaButti K."/>
            <person name="Lindquist E.A."/>
            <person name="Lipzen A."/>
            <person name="Lundell T."/>
            <person name="Morin E."/>
            <person name="Murat C."/>
            <person name="Riley R."/>
            <person name="Ohm R."/>
            <person name="Sun H."/>
            <person name="Tunlid A."/>
            <person name="Henrissat B."/>
            <person name="Grigoriev I.V."/>
            <person name="Hibbett D.S."/>
            <person name="Martin F."/>
        </authorList>
    </citation>
    <scope>NUCLEOTIDE SEQUENCE [LARGE SCALE GENOMIC DNA]</scope>
    <source>
        <strain evidence="19 20">FD-317 M1</strain>
    </source>
</reference>
<keyword evidence="11" id="KW-0249">Electron transport</keyword>
<keyword evidence="4" id="KW-0813">Transport</keyword>
<comment type="similarity">
    <text evidence="2">Belongs to the cytochrome c family.</text>
</comment>
<gene>
    <name evidence="19" type="ORF">GYMLUDRAFT_73060</name>
</gene>
<dbReference type="GO" id="GO:0020037">
    <property type="term" value="F:heme binding"/>
    <property type="evidence" value="ECO:0007669"/>
    <property type="project" value="InterPro"/>
</dbReference>
<keyword evidence="20" id="KW-1185">Reference proteome</keyword>
<keyword evidence="10" id="KW-1278">Translocase</keyword>
<dbReference type="Gene3D" id="1.20.5.100">
    <property type="entry name" value="Cytochrome c1, transmembrane anchor, C-terminal"/>
    <property type="match status" value="1"/>
</dbReference>
<evidence type="ECO:0000256" key="15">
    <source>
        <dbReference type="ARBA" id="ARBA00023136"/>
    </source>
</evidence>
<dbReference type="InterPro" id="IPR036909">
    <property type="entry name" value="Cyt_c-like_dom_sf"/>
</dbReference>
<evidence type="ECO:0000256" key="13">
    <source>
        <dbReference type="ARBA" id="ARBA00023004"/>
    </source>
</evidence>
<name>A0A0D0C034_9AGAR</name>
<dbReference type="EMBL" id="KN834770">
    <property type="protein sequence ID" value="KIK61551.1"/>
    <property type="molecule type" value="Genomic_DNA"/>
</dbReference>
<comment type="subcellular location">
    <subcellularLocation>
        <location evidence="1">Mitochondrion inner membrane</location>
    </subcellularLocation>
</comment>
<keyword evidence="13 17" id="KW-0408">Iron</keyword>
<organism evidence="19 20">
    <name type="scientific">Collybiopsis luxurians FD-317 M1</name>
    <dbReference type="NCBI Taxonomy" id="944289"/>
    <lineage>
        <taxon>Eukaryota</taxon>
        <taxon>Fungi</taxon>
        <taxon>Dikarya</taxon>
        <taxon>Basidiomycota</taxon>
        <taxon>Agaricomycotina</taxon>
        <taxon>Agaricomycetes</taxon>
        <taxon>Agaricomycetidae</taxon>
        <taxon>Agaricales</taxon>
        <taxon>Marasmiineae</taxon>
        <taxon>Omphalotaceae</taxon>
        <taxon>Collybiopsis</taxon>
        <taxon>Collybiopsis luxurians</taxon>
    </lineage>
</organism>
<comment type="cofactor">
    <cofactor evidence="17">
        <name>heme c</name>
        <dbReference type="ChEBI" id="CHEBI:61717"/>
    </cofactor>
    <text evidence="17">Binds 1 heme c group covalently per subunit.</text>
</comment>
<dbReference type="Proteomes" id="UP000053593">
    <property type="component" value="Unassembled WGS sequence"/>
</dbReference>
<evidence type="ECO:0000256" key="11">
    <source>
        <dbReference type="ARBA" id="ARBA00022982"/>
    </source>
</evidence>
<dbReference type="PRINTS" id="PR00603">
    <property type="entry name" value="CYTOCHROMEC1"/>
</dbReference>
<evidence type="ECO:0000313" key="19">
    <source>
        <dbReference type="EMBL" id="KIK61551.1"/>
    </source>
</evidence>
<dbReference type="AlphaFoldDB" id="A0A0D0C034"/>
<evidence type="ECO:0000256" key="14">
    <source>
        <dbReference type="ARBA" id="ARBA00023128"/>
    </source>
</evidence>
<evidence type="ECO:0000256" key="9">
    <source>
        <dbReference type="ARBA" id="ARBA00022792"/>
    </source>
</evidence>
<evidence type="ECO:0000256" key="2">
    <source>
        <dbReference type="ARBA" id="ARBA00006488"/>
    </source>
</evidence>
<dbReference type="Pfam" id="PF02167">
    <property type="entry name" value="Cytochrom_C1"/>
    <property type="match status" value="1"/>
</dbReference>
<dbReference type="Gene3D" id="1.10.760.10">
    <property type="entry name" value="Cytochrome c-like domain"/>
    <property type="match status" value="1"/>
</dbReference>
<feature type="binding site" description="covalent" evidence="17">
    <location>
        <position position="129"/>
    </location>
    <ligand>
        <name>heme c</name>
        <dbReference type="ChEBI" id="CHEBI:61717"/>
    </ligand>
</feature>
<keyword evidence="12" id="KW-1133">Transmembrane helix</keyword>
<evidence type="ECO:0000313" key="20">
    <source>
        <dbReference type="Proteomes" id="UP000053593"/>
    </source>
</evidence>
<keyword evidence="14" id="KW-0496">Mitochondrion</keyword>
<dbReference type="InterPro" id="IPR021157">
    <property type="entry name" value="Cyt_c1_TM_anchor_C"/>
</dbReference>
<evidence type="ECO:0000256" key="3">
    <source>
        <dbReference type="ARBA" id="ARBA00012951"/>
    </source>
</evidence>
<dbReference type="PANTHER" id="PTHR10266:SF3">
    <property type="entry name" value="CYTOCHROME C1, HEME PROTEIN, MITOCHONDRIAL"/>
    <property type="match status" value="1"/>
</dbReference>
<dbReference type="GO" id="GO:0006122">
    <property type="term" value="P:mitochondrial electron transport, ubiquinol to cytochrome c"/>
    <property type="evidence" value="ECO:0007669"/>
    <property type="project" value="TreeGrafter"/>
</dbReference>
<evidence type="ECO:0000259" key="18">
    <source>
        <dbReference type="PROSITE" id="PS51007"/>
    </source>
</evidence>
<evidence type="ECO:0000256" key="10">
    <source>
        <dbReference type="ARBA" id="ARBA00022967"/>
    </source>
</evidence>
<evidence type="ECO:0000256" key="1">
    <source>
        <dbReference type="ARBA" id="ARBA00004273"/>
    </source>
</evidence>
<dbReference type="FunFam" id="1.20.5.100:FF:000003">
    <property type="entry name" value="Cytochrome c1, heme protein, mitochondrial"/>
    <property type="match status" value="1"/>
</dbReference>
<keyword evidence="5 17" id="KW-0349">Heme</keyword>
<evidence type="ECO:0000256" key="5">
    <source>
        <dbReference type="ARBA" id="ARBA00022617"/>
    </source>
</evidence>
<dbReference type="OrthoDB" id="5925at2759"/>
<dbReference type="HOGENOM" id="CLU_040334_1_1_1"/>
<dbReference type="SUPFAM" id="SSF46626">
    <property type="entry name" value="Cytochrome c"/>
    <property type="match status" value="1"/>
</dbReference>
<comment type="catalytic activity">
    <reaction evidence="16">
        <text>a quinol + 2 Fe(III)-[cytochrome c](out) = a quinone + 2 Fe(II)-[cytochrome c](out) + 2 H(+)(out)</text>
        <dbReference type="Rhea" id="RHEA:11484"/>
        <dbReference type="Rhea" id="RHEA-COMP:10350"/>
        <dbReference type="Rhea" id="RHEA-COMP:14399"/>
        <dbReference type="ChEBI" id="CHEBI:15378"/>
        <dbReference type="ChEBI" id="CHEBI:24646"/>
        <dbReference type="ChEBI" id="CHEBI:29033"/>
        <dbReference type="ChEBI" id="CHEBI:29034"/>
        <dbReference type="ChEBI" id="CHEBI:132124"/>
        <dbReference type="EC" id="7.1.1.8"/>
    </reaction>
</comment>
<feature type="binding site" description="covalent" evidence="17">
    <location>
        <position position="249"/>
    </location>
    <ligand>
        <name>heme c</name>
        <dbReference type="ChEBI" id="CHEBI:61717"/>
    </ligand>
</feature>
<protein>
    <recommendedName>
        <fullName evidence="3">quinol--cytochrome-c reductase</fullName>
        <ecNumber evidence="3">7.1.1.8</ecNumber>
    </recommendedName>
</protein>